<dbReference type="RefSeq" id="WP_379085409.1">
    <property type="nucleotide sequence ID" value="NZ_JBHTJO010000001.1"/>
</dbReference>
<proteinExistence type="predicted"/>
<evidence type="ECO:0000313" key="2">
    <source>
        <dbReference type="EMBL" id="MFD0986036.1"/>
    </source>
</evidence>
<reference evidence="3" key="1">
    <citation type="journal article" date="2019" name="Int. J. Syst. Evol. Microbiol.">
        <title>The Global Catalogue of Microorganisms (GCM) 10K type strain sequencing project: providing services to taxonomists for standard genome sequencing and annotation.</title>
        <authorList>
            <consortium name="The Broad Institute Genomics Platform"/>
            <consortium name="The Broad Institute Genome Sequencing Center for Infectious Disease"/>
            <person name="Wu L."/>
            <person name="Ma J."/>
        </authorList>
    </citation>
    <scope>NUCLEOTIDE SEQUENCE [LARGE SCALE GENOMIC DNA]</scope>
    <source>
        <strain evidence="3">CCUG 61697</strain>
    </source>
</reference>
<dbReference type="Proteomes" id="UP001597102">
    <property type="component" value="Unassembled WGS sequence"/>
</dbReference>
<gene>
    <name evidence="2" type="ORF">ACFQ2F_02865</name>
</gene>
<sequence length="164" mass="18387">MKRLFFSFVVLGLAWAYAMPANAESCQAEVDAIVKSTTTDLLRQAIADKPELAELEEKELVLRSGQTLLTAPRGDIKAYGWMMLLWYGGPEGRNIVVESGPTLETEEARAHLYYVMALWQLRADDPETAAKGRDLLSQVRDTGKVTFAPDEMWTLFLEECSLPE</sequence>
<accession>A0ABW3J7H5</accession>
<keyword evidence="1" id="KW-0732">Signal</keyword>
<evidence type="ECO:0000313" key="3">
    <source>
        <dbReference type="Proteomes" id="UP001597102"/>
    </source>
</evidence>
<evidence type="ECO:0000256" key="1">
    <source>
        <dbReference type="SAM" id="SignalP"/>
    </source>
</evidence>
<feature type="signal peptide" evidence="1">
    <location>
        <begin position="1"/>
        <end position="23"/>
    </location>
</feature>
<protein>
    <submittedName>
        <fullName evidence="2">Uncharacterized protein</fullName>
    </submittedName>
</protein>
<organism evidence="2 3">
    <name type="scientific">Methyloligella solikamskensis</name>
    <dbReference type="NCBI Taxonomy" id="1177756"/>
    <lineage>
        <taxon>Bacteria</taxon>
        <taxon>Pseudomonadati</taxon>
        <taxon>Pseudomonadota</taxon>
        <taxon>Alphaproteobacteria</taxon>
        <taxon>Hyphomicrobiales</taxon>
        <taxon>Hyphomicrobiaceae</taxon>
        <taxon>Methyloligella</taxon>
    </lineage>
</organism>
<comment type="caution">
    <text evidence="2">The sequence shown here is derived from an EMBL/GenBank/DDBJ whole genome shotgun (WGS) entry which is preliminary data.</text>
</comment>
<feature type="chain" id="PRO_5045339481" evidence="1">
    <location>
        <begin position="24"/>
        <end position="164"/>
    </location>
</feature>
<dbReference type="EMBL" id="JBHTJO010000001">
    <property type="protein sequence ID" value="MFD0986036.1"/>
    <property type="molecule type" value="Genomic_DNA"/>
</dbReference>
<name>A0ABW3J7H5_9HYPH</name>
<keyword evidence="3" id="KW-1185">Reference proteome</keyword>